<keyword evidence="4" id="KW-1185">Reference proteome</keyword>
<proteinExistence type="predicted"/>
<evidence type="ECO:0000256" key="2">
    <source>
        <dbReference type="SAM" id="Phobius"/>
    </source>
</evidence>
<accession>A0ABR8R5W3</accession>
<protein>
    <submittedName>
        <fullName evidence="3">Uncharacterized protein</fullName>
    </submittedName>
</protein>
<evidence type="ECO:0000313" key="4">
    <source>
        <dbReference type="Proteomes" id="UP000640786"/>
    </source>
</evidence>
<dbReference type="EMBL" id="JACSQO010000001">
    <property type="protein sequence ID" value="MBD7943171.1"/>
    <property type="molecule type" value="Genomic_DNA"/>
</dbReference>
<evidence type="ECO:0000313" key="3">
    <source>
        <dbReference type="EMBL" id="MBD7943171.1"/>
    </source>
</evidence>
<comment type="caution">
    <text evidence="3">The sequence shown here is derived from an EMBL/GenBank/DDBJ whole genome shotgun (WGS) entry which is preliminary data.</text>
</comment>
<reference evidence="3 4" key="1">
    <citation type="submission" date="2020-08" db="EMBL/GenBank/DDBJ databases">
        <title>A Genomic Blueprint of the Chicken Gut Microbiome.</title>
        <authorList>
            <person name="Gilroy R."/>
            <person name="Ravi A."/>
            <person name="Getino M."/>
            <person name="Pursley I."/>
            <person name="Horton D.L."/>
            <person name="Alikhan N.-F."/>
            <person name="Baker D."/>
            <person name="Gharbi K."/>
            <person name="Hall N."/>
            <person name="Watson M."/>
            <person name="Adriaenssens E.M."/>
            <person name="Foster-Nyarko E."/>
            <person name="Jarju S."/>
            <person name="Secka A."/>
            <person name="Antonio M."/>
            <person name="Oren A."/>
            <person name="Chaudhuri R."/>
            <person name="La Ragione R.M."/>
            <person name="Hildebrand F."/>
            <person name="Pallen M.J."/>
        </authorList>
    </citation>
    <scope>NUCLEOTIDE SEQUENCE [LARGE SCALE GENOMIC DNA]</scope>
    <source>
        <strain evidence="3 4">Sa2BUA9</strain>
    </source>
</reference>
<feature type="region of interest" description="Disordered" evidence="1">
    <location>
        <begin position="37"/>
        <end position="133"/>
    </location>
</feature>
<keyword evidence="2" id="KW-0812">Transmembrane</keyword>
<keyword evidence="2" id="KW-0472">Membrane</keyword>
<organism evidence="3 4">
    <name type="scientific">Psychrobacillus faecigallinarum</name>
    <dbReference type="NCBI Taxonomy" id="2762235"/>
    <lineage>
        <taxon>Bacteria</taxon>
        <taxon>Bacillati</taxon>
        <taxon>Bacillota</taxon>
        <taxon>Bacilli</taxon>
        <taxon>Bacillales</taxon>
        <taxon>Bacillaceae</taxon>
        <taxon>Psychrobacillus</taxon>
    </lineage>
</organism>
<feature type="transmembrane region" description="Helical" evidence="2">
    <location>
        <begin position="6"/>
        <end position="23"/>
    </location>
</feature>
<gene>
    <name evidence="3" type="ORF">H9650_03490</name>
</gene>
<feature type="compositionally biased region" description="Basic and acidic residues" evidence="1">
    <location>
        <begin position="87"/>
        <end position="99"/>
    </location>
</feature>
<dbReference type="RefSeq" id="WP_144537347.1">
    <property type="nucleotide sequence ID" value="NZ_JACSQO010000001.1"/>
</dbReference>
<dbReference type="Proteomes" id="UP000640786">
    <property type="component" value="Unassembled WGS sequence"/>
</dbReference>
<evidence type="ECO:0000256" key="1">
    <source>
        <dbReference type="SAM" id="MobiDB-lite"/>
    </source>
</evidence>
<keyword evidence="2" id="KW-1133">Transmembrane helix</keyword>
<sequence length="133" mass="15043">MSKIDKQAVLIGGIAAFAIMYLYKLENREKAKVAMKNTKAKVESYRDSRRHAPTQMTKAGFSDPGDPDDNRMIEEGAMTSVQYYNEKVQDGNGKKDFPKSQKKKQAPITEESLQEDNNDSPAKQENTKRMPPK</sequence>
<name>A0ABR8R5W3_9BACI</name>